<dbReference type="eggNOG" id="COG0697">
    <property type="taxonomic scope" value="Bacteria"/>
</dbReference>
<dbReference type="PANTHER" id="PTHR22911:SF79">
    <property type="entry name" value="MOBA-LIKE NTP TRANSFERASE DOMAIN-CONTAINING PROTEIN"/>
    <property type="match status" value="1"/>
</dbReference>
<feature type="transmembrane region" description="Helical" evidence="1">
    <location>
        <begin position="115"/>
        <end position="132"/>
    </location>
</feature>
<evidence type="ECO:0000313" key="3">
    <source>
        <dbReference type="EMBL" id="ACS81739.1"/>
    </source>
</evidence>
<feature type="transmembrane region" description="Helical" evidence="1">
    <location>
        <begin position="86"/>
        <end position="108"/>
    </location>
</feature>
<feature type="transmembrane region" description="Helical" evidence="1">
    <location>
        <begin position="172"/>
        <end position="191"/>
    </location>
</feature>
<keyword evidence="1" id="KW-1133">Transmembrane helix</keyword>
<dbReference type="OrthoDB" id="9814731at2"/>
<feature type="transmembrane region" description="Helical" evidence="1">
    <location>
        <begin position="138"/>
        <end position="160"/>
    </location>
</feature>
<dbReference type="RefSeq" id="WP_015853555.1">
    <property type="nucleotide sequence ID" value="NC_012881.1"/>
</dbReference>
<proteinExistence type="predicted"/>
<feature type="domain" description="EamA" evidence="2">
    <location>
        <begin position="140"/>
        <end position="266"/>
    </location>
</feature>
<evidence type="ECO:0000259" key="2">
    <source>
        <dbReference type="Pfam" id="PF00892"/>
    </source>
</evidence>
<feature type="transmembrane region" description="Helical" evidence="1">
    <location>
        <begin position="253"/>
        <end position="274"/>
    </location>
</feature>
<feature type="transmembrane region" description="Helical" evidence="1">
    <location>
        <begin position="197"/>
        <end position="215"/>
    </location>
</feature>
<sequence>MNEKSKAVFLMAATALIWSSGGLAIKLVDWNPMAITGMRSALAALTLVILFRGRLKFGFSLVQLGAAAGYAGLLITNVAATKLTTSANAILLAYTAPVYVALLAPWFLKEKTSRSDWIFIAVTVGGMVLFFLDKLSPSGLWGNIIAVVTGISYAIFTLCMRAQKSASPVESVIMGHLLTACCGLPFMFSAMPSAGSWIGLIYLGIFQQGISLALYTWAIKRLGALEAILIMTLEPIFNPILVAVGYGEIPGKWAIIGGLVVILSVTVRGVWPFLRKKNPYSPK</sequence>
<keyword evidence="4" id="KW-1185">Reference proteome</keyword>
<keyword evidence="1" id="KW-0812">Transmembrane</keyword>
<name>C6BU30_MARSD</name>
<reference evidence="3 4" key="1">
    <citation type="submission" date="2009-06" db="EMBL/GenBank/DDBJ databases">
        <title>Complete sequence of Desulfovibrio salexigens DSM 2638.</title>
        <authorList>
            <consortium name="US DOE Joint Genome Institute"/>
            <person name="Lucas S."/>
            <person name="Copeland A."/>
            <person name="Lapidus A."/>
            <person name="Glavina del Rio T."/>
            <person name="Tice H."/>
            <person name="Bruce D."/>
            <person name="Goodwin L."/>
            <person name="Pitluck S."/>
            <person name="Munk A.C."/>
            <person name="Brettin T."/>
            <person name="Detter J.C."/>
            <person name="Han C."/>
            <person name="Tapia R."/>
            <person name="Larimer F."/>
            <person name="Land M."/>
            <person name="Hauser L."/>
            <person name="Kyrpides N."/>
            <person name="Anderson I."/>
            <person name="Wall J.D."/>
            <person name="Arkin A.P."/>
            <person name="Dehal P."/>
            <person name="Chivian D."/>
            <person name="Giles B."/>
            <person name="Hazen T.C."/>
        </authorList>
    </citation>
    <scope>NUCLEOTIDE SEQUENCE [LARGE SCALE GENOMIC DNA]</scope>
    <source>
        <strain evidence="4">ATCC 14822 / DSM 2638 / NCIMB 8403 / VKM B-1763</strain>
    </source>
</reference>
<evidence type="ECO:0000313" key="4">
    <source>
        <dbReference type="Proteomes" id="UP000002601"/>
    </source>
</evidence>
<keyword evidence="1" id="KW-0472">Membrane</keyword>
<dbReference type="Pfam" id="PF00892">
    <property type="entry name" value="EamA"/>
    <property type="match status" value="2"/>
</dbReference>
<dbReference type="SUPFAM" id="SSF103481">
    <property type="entry name" value="Multidrug resistance efflux transporter EmrE"/>
    <property type="match status" value="2"/>
</dbReference>
<dbReference type="InterPro" id="IPR037185">
    <property type="entry name" value="EmrE-like"/>
</dbReference>
<dbReference type="InterPro" id="IPR000620">
    <property type="entry name" value="EamA_dom"/>
</dbReference>
<feature type="domain" description="EamA" evidence="2">
    <location>
        <begin position="6"/>
        <end position="131"/>
    </location>
</feature>
<dbReference type="Proteomes" id="UP000002601">
    <property type="component" value="Chromosome"/>
</dbReference>
<feature type="transmembrane region" description="Helical" evidence="1">
    <location>
        <begin position="34"/>
        <end position="51"/>
    </location>
</feature>
<dbReference type="AlphaFoldDB" id="C6BU30"/>
<dbReference type="EMBL" id="CP001649">
    <property type="protein sequence ID" value="ACS81739.1"/>
    <property type="molecule type" value="Genomic_DNA"/>
</dbReference>
<dbReference type="HOGENOM" id="CLU_033863_17_2_7"/>
<organism evidence="3 4">
    <name type="scientific">Maridesulfovibrio salexigens (strain ATCC 14822 / DSM 2638 / NCIMB 8403 / VKM B-1763)</name>
    <name type="common">Desulfovibrio salexigens</name>
    <dbReference type="NCBI Taxonomy" id="526222"/>
    <lineage>
        <taxon>Bacteria</taxon>
        <taxon>Pseudomonadati</taxon>
        <taxon>Thermodesulfobacteriota</taxon>
        <taxon>Desulfovibrionia</taxon>
        <taxon>Desulfovibrionales</taxon>
        <taxon>Desulfovibrionaceae</taxon>
        <taxon>Maridesulfovibrio</taxon>
    </lineage>
</organism>
<evidence type="ECO:0000256" key="1">
    <source>
        <dbReference type="SAM" id="Phobius"/>
    </source>
</evidence>
<feature type="transmembrane region" description="Helical" evidence="1">
    <location>
        <begin position="58"/>
        <end position="80"/>
    </location>
</feature>
<dbReference type="STRING" id="526222.Desal_3693"/>
<dbReference type="KEGG" id="dsa:Desal_3693"/>
<dbReference type="GO" id="GO:0016020">
    <property type="term" value="C:membrane"/>
    <property type="evidence" value="ECO:0007669"/>
    <property type="project" value="InterPro"/>
</dbReference>
<accession>C6BU30</accession>
<dbReference type="PANTHER" id="PTHR22911">
    <property type="entry name" value="ACYL-MALONYL CONDENSING ENZYME-RELATED"/>
    <property type="match status" value="1"/>
</dbReference>
<protein>
    <recommendedName>
        <fullName evidence="2">EamA domain-containing protein</fullName>
    </recommendedName>
</protein>
<gene>
    <name evidence="3" type="ordered locus">Desal_3693</name>
</gene>
<feature type="transmembrane region" description="Helical" evidence="1">
    <location>
        <begin position="227"/>
        <end position="247"/>
    </location>
</feature>